<dbReference type="Gene3D" id="1.25.40.20">
    <property type="entry name" value="Ankyrin repeat-containing domain"/>
    <property type="match status" value="1"/>
</dbReference>
<dbReference type="PROSITE" id="PS50297">
    <property type="entry name" value="ANK_REP_REGION"/>
    <property type="match status" value="1"/>
</dbReference>
<dbReference type="InterPro" id="IPR036770">
    <property type="entry name" value="Ankyrin_rpt-contain_sf"/>
</dbReference>
<keyword evidence="1" id="KW-0040">ANK repeat</keyword>
<sequence>MTLLEIVRSDAPNPVPQLIEADNAQPIWSGGKTALSNPLLRELLLVMALRSFMLQGFRLAPGAQDLVKHIALQGPPIVPHGERVPYDEMGFASEFHRRWVWTDEGMWWSFAPPLRLRRDVEAVLVRNGWRDPGKGLEHLEPSFVRKEGSFVAAGPGQEVKEEGGGMCEMVDALLHVGFLDSEEKRADALTKVARYGDLGEVKFTLGKIERGSITPAQEAEILSAAAQGGKGRAQVLQVLLDGGLDPNAVVKDGKMKVALHVAIRHGDVDMVRVLLDAGANMVNDEEWGLPIEAAEGLLEEEERAAKVAVIEQWLAEQKTAEGSC</sequence>
<proteinExistence type="predicted"/>
<dbReference type="AlphaFoldDB" id="A0AAE0IDI8"/>
<gene>
    <name evidence="2" type="ORF">B0H66DRAFT_218272</name>
</gene>
<dbReference type="Pfam" id="PF12796">
    <property type="entry name" value="Ank_2"/>
    <property type="match status" value="1"/>
</dbReference>
<evidence type="ECO:0000313" key="3">
    <source>
        <dbReference type="Proteomes" id="UP001283341"/>
    </source>
</evidence>
<protein>
    <recommendedName>
        <fullName evidence="4">Ankyrin repeat protein</fullName>
    </recommendedName>
</protein>
<name>A0AAE0IDI8_9PEZI</name>
<feature type="repeat" description="ANK" evidence="1">
    <location>
        <begin position="254"/>
        <end position="286"/>
    </location>
</feature>
<dbReference type="InterPro" id="IPR002110">
    <property type="entry name" value="Ankyrin_rpt"/>
</dbReference>
<dbReference type="PROSITE" id="PS50088">
    <property type="entry name" value="ANK_REPEAT"/>
    <property type="match status" value="1"/>
</dbReference>
<dbReference type="EMBL" id="JAUEDM010000003">
    <property type="protein sequence ID" value="KAK3323002.1"/>
    <property type="molecule type" value="Genomic_DNA"/>
</dbReference>
<keyword evidence="3" id="KW-1185">Reference proteome</keyword>
<comment type="caution">
    <text evidence="2">The sequence shown here is derived from an EMBL/GenBank/DDBJ whole genome shotgun (WGS) entry which is preliminary data.</text>
</comment>
<dbReference type="Proteomes" id="UP001283341">
    <property type="component" value="Unassembled WGS sequence"/>
</dbReference>
<dbReference type="SUPFAM" id="SSF48403">
    <property type="entry name" value="Ankyrin repeat"/>
    <property type="match status" value="1"/>
</dbReference>
<reference evidence="2" key="1">
    <citation type="journal article" date="2023" name="Mol. Phylogenet. Evol.">
        <title>Genome-scale phylogeny and comparative genomics of the fungal order Sordariales.</title>
        <authorList>
            <person name="Hensen N."/>
            <person name="Bonometti L."/>
            <person name="Westerberg I."/>
            <person name="Brannstrom I.O."/>
            <person name="Guillou S."/>
            <person name="Cros-Aarteil S."/>
            <person name="Calhoun S."/>
            <person name="Haridas S."/>
            <person name="Kuo A."/>
            <person name="Mondo S."/>
            <person name="Pangilinan J."/>
            <person name="Riley R."/>
            <person name="LaButti K."/>
            <person name="Andreopoulos B."/>
            <person name="Lipzen A."/>
            <person name="Chen C."/>
            <person name="Yan M."/>
            <person name="Daum C."/>
            <person name="Ng V."/>
            <person name="Clum A."/>
            <person name="Steindorff A."/>
            <person name="Ohm R.A."/>
            <person name="Martin F."/>
            <person name="Silar P."/>
            <person name="Natvig D.O."/>
            <person name="Lalanne C."/>
            <person name="Gautier V."/>
            <person name="Ament-Velasquez S.L."/>
            <person name="Kruys A."/>
            <person name="Hutchinson M.I."/>
            <person name="Powell A.J."/>
            <person name="Barry K."/>
            <person name="Miller A.N."/>
            <person name="Grigoriev I.V."/>
            <person name="Debuchy R."/>
            <person name="Gladieux P."/>
            <person name="Hiltunen Thoren M."/>
            <person name="Johannesson H."/>
        </authorList>
    </citation>
    <scope>NUCLEOTIDE SEQUENCE</scope>
    <source>
        <strain evidence="2">CBS 118394</strain>
    </source>
</reference>
<reference evidence="2" key="2">
    <citation type="submission" date="2023-06" db="EMBL/GenBank/DDBJ databases">
        <authorList>
            <consortium name="Lawrence Berkeley National Laboratory"/>
            <person name="Haridas S."/>
            <person name="Hensen N."/>
            <person name="Bonometti L."/>
            <person name="Westerberg I."/>
            <person name="Brannstrom I.O."/>
            <person name="Guillou S."/>
            <person name="Cros-Aarteil S."/>
            <person name="Calhoun S."/>
            <person name="Kuo A."/>
            <person name="Mondo S."/>
            <person name="Pangilinan J."/>
            <person name="Riley R."/>
            <person name="Labutti K."/>
            <person name="Andreopoulos B."/>
            <person name="Lipzen A."/>
            <person name="Chen C."/>
            <person name="Yanf M."/>
            <person name="Daum C."/>
            <person name="Ng V."/>
            <person name="Clum A."/>
            <person name="Steindorff A."/>
            <person name="Ohm R."/>
            <person name="Martin F."/>
            <person name="Silar P."/>
            <person name="Natvig D."/>
            <person name="Lalanne C."/>
            <person name="Gautier V."/>
            <person name="Ament-Velasquez S.L."/>
            <person name="Kruys A."/>
            <person name="Hutchinson M.I."/>
            <person name="Powell A.J."/>
            <person name="Barry K."/>
            <person name="Miller A.N."/>
            <person name="Grigoriev I.V."/>
            <person name="Debuchy R."/>
            <person name="Gladieux P."/>
            <person name="Thoren M.H."/>
            <person name="Johannesson H."/>
        </authorList>
    </citation>
    <scope>NUCLEOTIDE SEQUENCE</scope>
    <source>
        <strain evidence="2">CBS 118394</strain>
    </source>
</reference>
<evidence type="ECO:0008006" key="4">
    <source>
        <dbReference type="Google" id="ProtNLM"/>
    </source>
</evidence>
<dbReference type="SMART" id="SM00248">
    <property type="entry name" value="ANK"/>
    <property type="match status" value="2"/>
</dbReference>
<organism evidence="2 3">
    <name type="scientific">Apodospora peruviana</name>
    <dbReference type="NCBI Taxonomy" id="516989"/>
    <lineage>
        <taxon>Eukaryota</taxon>
        <taxon>Fungi</taxon>
        <taxon>Dikarya</taxon>
        <taxon>Ascomycota</taxon>
        <taxon>Pezizomycotina</taxon>
        <taxon>Sordariomycetes</taxon>
        <taxon>Sordariomycetidae</taxon>
        <taxon>Sordariales</taxon>
        <taxon>Lasiosphaeriaceae</taxon>
        <taxon>Apodospora</taxon>
    </lineage>
</organism>
<evidence type="ECO:0000313" key="2">
    <source>
        <dbReference type="EMBL" id="KAK3323002.1"/>
    </source>
</evidence>
<evidence type="ECO:0000256" key="1">
    <source>
        <dbReference type="PROSITE-ProRule" id="PRU00023"/>
    </source>
</evidence>
<accession>A0AAE0IDI8</accession>